<dbReference type="eggNOG" id="COG4773">
    <property type="taxonomic scope" value="Bacteria"/>
</dbReference>
<dbReference type="OrthoDB" id="9775095at2"/>
<reference evidence="15 16" key="1">
    <citation type="submission" date="2010-12" db="EMBL/GenBank/DDBJ databases">
        <title>Complete sequence of Desulfurispirillum indicum S5.</title>
        <authorList>
            <consortium name="US DOE Joint Genome Institute"/>
            <person name="Lucas S."/>
            <person name="Copeland A."/>
            <person name="Lapidus A."/>
            <person name="Cheng J.-F."/>
            <person name="Goodwin L."/>
            <person name="Pitluck S."/>
            <person name="Chertkov O."/>
            <person name="Held B."/>
            <person name="Detter J.C."/>
            <person name="Han C."/>
            <person name="Tapia R."/>
            <person name="Land M."/>
            <person name="Hauser L."/>
            <person name="Kyrpides N."/>
            <person name="Ivanova N."/>
            <person name="Mikhailova N."/>
            <person name="Haggblom M."/>
            <person name="Rauschenbach I."/>
            <person name="Bini E."/>
            <person name="Woyke T."/>
        </authorList>
    </citation>
    <scope>NUCLEOTIDE SEQUENCE [LARGE SCALE GENOMIC DNA]</scope>
    <source>
        <strain evidence="16">ATCC BAA-1389 / DSM 22839 / S5</strain>
    </source>
</reference>
<dbReference type="InterPro" id="IPR000531">
    <property type="entry name" value="Beta-barrel_TonB"/>
</dbReference>
<keyword evidence="3 10" id="KW-0813">Transport</keyword>
<feature type="signal peptide" evidence="12">
    <location>
        <begin position="1"/>
        <end position="25"/>
    </location>
</feature>
<sequence>MLRRFLEGWRAGFAVALLAVTAAQADDPKVSVQLEPVRVTGTAHESTGYRASEVSGATGMPIDPTLVPQAVTIVTPQMLEHLGATRMGDALPFVSGVSSQNDFGGMWDNYSIRGFEGDINRGPVFLRDGVRANRGYTGKQDAVNLERIEILRGSSSALIGRADPGGAVNIVTKRPSFESSGEVTLAASSDKPHRATFDYTGPLSDSIAGRISVAVEDGDTFRDHVSENRFVVAPAFSWILSDNARVHYDGEFSQQKRPLDRGVMAVDNRLGVVPVTRFLNEPDDGDITLRTQANRLRFQADLSENWSSQLTLAHMHSTMKGDSTEAMGQSDGYLIRERRHRDYESDDLVASAEIRGSVELSGLRHDLLLGAELSRYEQDFLMRRSARTQANASDPYAFNIYNPVYGSGPIPFDDSRTNQREDAEDTLAFYVQDLIHVNYATRVLVGGRFDRFEQETKNLQTGVKASQRDNAVNPRVGVSHDLTSLVTVFANASRAFNPNSGADRHGDQFDPETSTSYDIGLKTTLPGGLSLDASLFQITKENVLTRDPVDAAFSVTAGEVRSRGIELDVNGKITESLSASFSYSYTDAHIVADGVTFSQDTRLNNVPRNQASLLTNYGWKLADRDASIGGGIVYVDSRVGNQSNTDFTLPSYSTVHVRAAYKPRPDMEVAFIIDNLLDKEYYTASYWEHWVTPGAPRNYTLQVTYQF</sequence>
<dbReference type="InterPro" id="IPR039426">
    <property type="entry name" value="TonB-dep_rcpt-like"/>
</dbReference>
<accession>E6W218</accession>
<evidence type="ECO:0000259" key="14">
    <source>
        <dbReference type="Pfam" id="PF07715"/>
    </source>
</evidence>
<evidence type="ECO:0000256" key="8">
    <source>
        <dbReference type="ARBA" id="ARBA00023170"/>
    </source>
</evidence>
<evidence type="ECO:0000313" key="15">
    <source>
        <dbReference type="EMBL" id="ADU66644.1"/>
    </source>
</evidence>
<evidence type="ECO:0000256" key="4">
    <source>
        <dbReference type="ARBA" id="ARBA00022452"/>
    </source>
</evidence>
<feature type="chain" id="PRO_5003213877" evidence="12">
    <location>
        <begin position="26"/>
        <end position="707"/>
    </location>
</feature>
<evidence type="ECO:0000256" key="6">
    <source>
        <dbReference type="ARBA" id="ARBA00023077"/>
    </source>
</evidence>
<dbReference type="FunCoup" id="E6W218">
    <property type="interactions" value="33"/>
</dbReference>
<dbReference type="InParanoid" id="E6W218"/>
<dbReference type="EMBL" id="CP002432">
    <property type="protein sequence ID" value="ADU66644.1"/>
    <property type="molecule type" value="Genomic_DNA"/>
</dbReference>
<evidence type="ECO:0000256" key="3">
    <source>
        <dbReference type="ARBA" id="ARBA00022448"/>
    </source>
</evidence>
<dbReference type="GO" id="GO:0009279">
    <property type="term" value="C:cell outer membrane"/>
    <property type="evidence" value="ECO:0007669"/>
    <property type="project" value="UniProtKB-SubCell"/>
</dbReference>
<comment type="similarity">
    <text evidence="2 10 11">Belongs to the TonB-dependent receptor family.</text>
</comment>
<evidence type="ECO:0000256" key="2">
    <source>
        <dbReference type="ARBA" id="ARBA00009810"/>
    </source>
</evidence>
<dbReference type="PANTHER" id="PTHR32552">
    <property type="entry name" value="FERRICHROME IRON RECEPTOR-RELATED"/>
    <property type="match status" value="1"/>
</dbReference>
<dbReference type="PANTHER" id="PTHR32552:SF90">
    <property type="entry name" value="METAL-PSEUDOPALINE RECEPTOR CNTO"/>
    <property type="match status" value="1"/>
</dbReference>
<dbReference type="InterPro" id="IPR010105">
    <property type="entry name" value="TonB_sidphr_rcpt"/>
</dbReference>
<keyword evidence="8 15" id="KW-0675">Receptor</keyword>
<evidence type="ECO:0000313" key="16">
    <source>
        <dbReference type="Proteomes" id="UP000002572"/>
    </source>
</evidence>
<evidence type="ECO:0000256" key="11">
    <source>
        <dbReference type="RuleBase" id="RU003357"/>
    </source>
</evidence>
<dbReference type="InterPro" id="IPR037066">
    <property type="entry name" value="Plug_dom_sf"/>
</dbReference>
<dbReference type="GO" id="GO:0015344">
    <property type="term" value="F:siderophore uptake transmembrane transporter activity"/>
    <property type="evidence" value="ECO:0007669"/>
    <property type="project" value="TreeGrafter"/>
</dbReference>
<keyword evidence="4 10" id="KW-1134">Transmembrane beta strand</keyword>
<evidence type="ECO:0000256" key="12">
    <source>
        <dbReference type="SAM" id="SignalP"/>
    </source>
</evidence>
<proteinExistence type="inferred from homology"/>
<feature type="domain" description="TonB-dependent receptor-like beta-barrel" evidence="13">
    <location>
        <begin position="240"/>
        <end position="676"/>
    </location>
</feature>
<feature type="domain" description="TonB-dependent receptor plug" evidence="14">
    <location>
        <begin position="67"/>
        <end position="167"/>
    </location>
</feature>
<keyword evidence="12" id="KW-0732">Signal</keyword>
<dbReference type="GO" id="GO:0015891">
    <property type="term" value="P:siderophore transport"/>
    <property type="evidence" value="ECO:0007669"/>
    <property type="project" value="InterPro"/>
</dbReference>
<dbReference type="HOGENOM" id="CLU_008287_9_4_0"/>
<gene>
    <name evidence="15" type="ordered locus">Selin_1917</name>
</gene>
<dbReference type="Gene3D" id="2.170.130.10">
    <property type="entry name" value="TonB-dependent receptor, plug domain"/>
    <property type="match status" value="1"/>
</dbReference>
<dbReference type="KEGG" id="din:Selin_1917"/>
<evidence type="ECO:0000256" key="10">
    <source>
        <dbReference type="PROSITE-ProRule" id="PRU01360"/>
    </source>
</evidence>
<keyword evidence="5 10" id="KW-0812">Transmembrane</keyword>
<dbReference type="NCBIfam" id="TIGR01783">
    <property type="entry name" value="TonB-siderophor"/>
    <property type="match status" value="1"/>
</dbReference>
<dbReference type="Gene3D" id="2.40.170.20">
    <property type="entry name" value="TonB-dependent receptor, beta-barrel domain"/>
    <property type="match status" value="1"/>
</dbReference>
<protein>
    <submittedName>
        <fullName evidence="15">TonB-dependent siderophore receptor</fullName>
    </submittedName>
</protein>
<keyword evidence="9 10" id="KW-0998">Cell outer membrane</keyword>
<dbReference type="AlphaFoldDB" id="E6W218"/>
<dbReference type="InterPro" id="IPR036942">
    <property type="entry name" value="Beta-barrel_TonB_sf"/>
</dbReference>
<name>E6W218_DESIS</name>
<evidence type="ECO:0000259" key="13">
    <source>
        <dbReference type="Pfam" id="PF00593"/>
    </source>
</evidence>
<dbReference type="STRING" id="653733.Selin_1917"/>
<keyword evidence="16" id="KW-1185">Reference proteome</keyword>
<evidence type="ECO:0000256" key="7">
    <source>
        <dbReference type="ARBA" id="ARBA00023136"/>
    </source>
</evidence>
<evidence type="ECO:0000256" key="1">
    <source>
        <dbReference type="ARBA" id="ARBA00004571"/>
    </source>
</evidence>
<dbReference type="Pfam" id="PF07715">
    <property type="entry name" value="Plug"/>
    <property type="match status" value="1"/>
</dbReference>
<dbReference type="Pfam" id="PF00593">
    <property type="entry name" value="TonB_dep_Rec_b-barrel"/>
    <property type="match status" value="1"/>
</dbReference>
<keyword evidence="7 10" id="KW-0472">Membrane</keyword>
<dbReference type="InterPro" id="IPR012910">
    <property type="entry name" value="Plug_dom"/>
</dbReference>
<evidence type="ECO:0000256" key="5">
    <source>
        <dbReference type="ARBA" id="ARBA00022692"/>
    </source>
</evidence>
<dbReference type="GO" id="GO:0038023">
    <property type="term" value="F:signaling receptor activity"/>
    <property type="evidence" value="ECO:0007669"/>
    <property type="project" value="InterPro"/>
</dbReference>
<evidence type="ECO:0000256" key="9">
    <source>
        <dbReference type="ARBA" id="ARBA00023237"/>
    </source>
</evidence>
<organism evidence="15 16">
    <name type="scientific">Desulfurispirillum indicum (strain ATCC BAA-1389 / DSM 22839 / S5)</name>
    <dbReference type="NCBI Taxonomy" id="653733"/>
    <lineage>
        <taxon>Bacteria</taxon>
        <taxon>Pseudomonadati</taxon>
        <taxon>Chrysiogenota</taxon>
        <taxon>Chrysiogenia</taxon>
        <taxon>Chrysiogenales</taxon>
        <taxon>Chrysiogenaceae</taxon>
        <taxon>Desulfurispirillum</taxon>
    </lineage>
</organism>
<dbReference type="SUPFAM" id="SSF56935">
    <property type="entry name" value="Porins"/>
    <property type="match status" value="1"/>
</dbReference>
<dbReference type="CDD" id="cd01347">
    <property type="entry name" value="ligand_gated_channel"/>
    <property type="match status" value="1"/>
</dbReference>
<dbReference type="Proteomes" id="UP000002572">
    <property type="component" value="Chromosome"/>
</dbReference>
<dbReference type="PROSITE" id="PS52016">
    <property type="entry name" value="TONB_DEPENDENT_REC_3"/>
    <property type="match status" value="1"/>
</dbReference>
<comment type="subcellular location">
    <subcellularLocation>
        <location evidence="1 10">Cell outer membrane</location>
        <topology evidence="1 10">Multi-pass membrane protein</topology>
    </subcellularLocation>
</comment>
<keyword evidence="6 11" id="KW-0798">TonB box</keyword>